<gene>
    <name evidence="1" type="ordered locus">Rmet_6592</name>
</gene>
<sequence length="57" mass="6789">MTGYRQNHRLNGKCVIYIEACDTMDSAAGFPDTEFRRKWRQLDEHSYRQAWHTPRSG</sequence>
<dbReference type="AlphaFoldDB" id="D3DY23"/>
<reference evidence="2" key="1">
    <citation type="journal article" date="2010" name="PLoS ONE">
        <title>The complete genome sequence of Cupriavidus metallidurans strain CH34, a master survivalist in harsh and anthropogenic environments.</title>
        <authorList>
            <person name="Janssen P.J."/>
            <person name="Van Houdt R."/>
            <person name="Moors H."/>
            <person name="Monsieurs P."/>
            <person name="Morin N."/>
            <person name="Michaux A."/>
            <person name="Benotmane M.A."/>
            <person name="Leys N."/>
            <person name="Vallaeys T."/>
            <person name="Lapidus A."/>
            <person name="Monchy S."/>
            <person name="Medigue C."/>
            <person name="Taghavi S."/>
            <person name="McCorkle S."/>
            <person name="Dunn J."/>
            <person name="van der Lelie D."/>
            <person name="Mergeay M."/>
        </authorList>
    </citation>
    <scope>NUCLEOTIDE SEQUENCE [LARGE SCALE GENOMIC DNA]</scope>
    <source>
        <strain evidence="2">ATCC 43123 / DSM 2839 / NBRC 102507 / CH34</strain>
    </source>
</reference>
<proteinExistence type="predicted"/>
<evidence type="ECO:0000313" key="1">
    <source>
        <dbReference type="EMBL" id="ADC45193.1"/>
    </source>
</evidence>
<accession>D3DY23</accession>
<keyword evidence="2" id="KW-1185">Reference proteome</keyword>
<dbReference type="Proteomes" id="UP000002429">
    <property type="component" value="Chromosome"/>
</dbReference>
<dbReference type="EMBL" id="CP000352">
    <property type="protein sequence ID" value="ADC45193.1"/>
    <property type="molecule type" value="Genomic_DNA"/>
</dbReference>
<dbReference type="HOGENOM" id="CLU_2993481_0_0_4"/>
<protein>
    <submittedName>
        <fullName evidence="1">Uncharacterized protein</fullName>
    </submittedName>
</protein>
<organism evidence="1 2">
    <name type="scientific">Cupriavidus metallidurans (strain ATCC 43123 / DSM 2839 / NBRC 102507 / CH34)</name>
    <name type="common">Ralstonia metallidurans</name>
    <dbReference type="NCBI Taxonomy" id="266264"/>
    <lineage>
        <taxon>Bacteria</taxon>
        <taxon>Pseudomonadati</taxon>
        <taxon>Pseudomonadota</taxon>
        <taxon>Betaproteobacteria</taxon>
        <taxon>Burkholderiales</taxon>
        <taxon>Burkholderiaceae</taxon>
        <taxon>Cupriavidus</taxon>
    </lineage>
</organism>
<name>D3DY23_CUPMC</name>
<dbReference type="STRING" id="266264.Rmet_6592"/>
<evidence type="ECO:0000313" key="2">
    <source>
        <dbReference type="Proteomes" id="UP000002429"/>
    </source>
</evidence>
<dbReference type="KEGG" id="rme:Rmet_6592"/>